<comment type="caution">
    <text evidence="5">The sequence shown here is derived from an EMBL/GenBank/DDBJ whole genome shotgun (WGS) entry which is preliminary data.</text>
</comment>
<dbReference type="GO" id="GO:0005856">
    <property type="term" value="C:cytoskeleton"/>
    <property type="evidence" value="ECO:0007669"/>
    <property type="project" value="TreeGrafter"/>
</dbReference>
<feature type="coiled-coil region" evidence="2">
    <location>
        <begin position="849"/>
        <end position="883"/>
    </location>
</feature>
<dbReference type="AlphaFoldDB" id="A0A836I240"/>
<dbReference type="Proteomes" id="UP000674179">
    <property type="component" value="Chromosome 3"/>
</dbReference>
<feature type="compositionally biased region" description="Low complexity" evidence="3">
    <location>
        <begin position="930"/>
        <end position="940"/>
    </location>
</feature>
<feature type="domain" description="Cilia- and flagella-associated protein 58 central coiled coil" evidence="4">
    <location>
        <begin position="438"/>
        <end position="712"/>
    </location>
</feature>
<feature type="coiled-coil region" evidence="2">
    <location>
        <begin position="416"/>
        <end position="443"/>
    </location>
</feature>
<keyword evidence="1 2" id="KW-0175">Coiled coil</keyword>
<dbReference type="PANTHER" id="PTHR32083">
    <property type="entry name" value="CILIA AND FLAGELLA-ASSOCIATED PROTEIN 58-RELATED"/>
    <property type="match status" value="1"/>
</dbReference>
<feature type="region of interest" description="Disordered" evidence="3">
    <location>
        <begin position="911"/>
        <end position="1056"/>
    </location>
</feature>
<evidence type="ECO:0000313" key="6">
    <source>
        <dbReference type="Proteomes" id="UP000674179"/>
    </source>
</evidence>
<feature type="compositionally biased region" description="Low complexity" evidence="3">
    <location>
        <begin position="950"/>
        <end position="960"/>
    </location>
</feature>
<feature type="coiled-coil region" evidence="2">
    <location>
        <begin position="115"/>
        <end position="142"/>
    </location>
</feature>
<evidence type="ECO:0000256" key="2">
    <source>
        <dbReference type="SAM" id="Coils"/>
    </source>
</evidence>
<protein>
    <recommendedName>
        <fullName evidence="4">Cilia- and flagella-associated protein 58 central coiled coil domain-containing protein</fullName>
    </recommendedName>
</protein>
<feature type="compositionally biased region" description="Polar residues" evidence="3">
    <location>
        <begin position="1004"/>
        <end position="1015"/>
    </location>
</feature>
<feature type="compositionally biased region" description="Gly residues" evidence="3">
    <location>
        <begin position="1"/>
        <end position="10"/>
    </location>
</feature>
<feature type="compositionally biased region" description="Low complexity" evidence="3">
    <location>
        <begin position="913"/>
        <end position="923"/>
    </location>
</feature>
<gene>
    <name evidence="5" type="ORF">CUR178_08367</name>
</gene>
<feature type="compositionally biased region" description="Low complexity" evidence="3">
    <location>
        <begin position="11"/>
        <end position="59"/>
    </location>
</feature>
<dbReference type="KEGG" id="lenr:94175505"/>
<dbReference type="Pfam" id="PF21771">
    <property type="entry name" value="CFAP58_CC"/>
    <property type="match status" value="1"/>
</dbReference>
<proteinExistence type="predicted"/>
<feature type="coiled-coil region" evidence="2">
    <location>
        <begin position="528"/>
        <end position="576"/>
    </location>
</feature>
<dbReference type="PANTHER" id="PTHR32083:SF0">
    <property type="entry name" value="CILIA AND FLAGELLA-ASSOCIATED PROTEIN 58"/>
    <property type="match status" value="1"/>
</dbReference>
<organism evidence="5 6">
    <name type="scientific">Leishmania enriettii</name>
    <dbReference type="NCBI Taxonomy" id="5663"/>
    <lineage>
        <taxon>Eukaryota</taxon>
        <taxon>Discoba</taxon>
        <taxon>Euglenozoa</taxon>
        <taxon>Kinetoplastea</taxon>
        <taxon>Metakinetoplastina</taxon>
        <taxon>Trypanosomatida</taxon>
        <taxon>Trypanosomatidae</taxon>
        <taxon>Leishmaniinae</taxon>
        <taxon>Leishmania</taxon>
    </lineage>
</organism>
<reference evidence="5 6" key="1">
    <citation type="submission" date="2021-02" db="EMBL/GenBank/DDBJ databases">
        <title>Leishmania (Mundinia) enrietti genome sequencing and assembly.</title>
        <authorList>
            <person name="Almutairi H."/>
            <person name="Gatherer D."/>
        </authorList>
    </citation>
    <scope>NUCLEOTIDE SEQUENCE [LARGE SCALE GENOMIC DNA]</scope>
    <source>
        <strain evidence="5">CUR178</strain>
    </source>
</reference>
<dbReference type="EMBL" id="JAFHKP010000003">
    <property type="protein sequence ID" value="KAG5486940.1"/>
    <property type="molecule type" value="Genomic_DNA"/>
</dbReference>
<feature type="region of interest" description="Disordered" evidence="3">
    <location>
        <begin position="1"/>
        <end position="69"/>
    </location>
</feature>
<evidence type="ECO:0000259" key="4">
    <source>
        <dbReference type="Pfam" id="PF21771"/>
    </source>
</evidence>
<evidence type="ECO:0000313" key="5">
    <source>
        <dbReference type="EMBL" id="KAG5486940.1"/>
    </source>
</evidence>
<accession>A0A836I240</accession>
<feature type="compositionally biased region" description="Low complexity" evidence="3">
    <location>
        <begin position="992"/>
        <end position="1003"/>
    </location>
</feature>
<sequence length="1056" mass="117287">MSSGSGGGGKAASTREPSSPPRTSAADPGDAAATTARESSTGVPSAAAAGGARSRSPTSPARGNTQGSLSAAELEVIEQRYMEVLRALSAEPQLEPFRSEYEKIHRLLLSSQDGEQRLLRQVRELREELDTHHQQIATAMQLSQEDEEAIRTLRDEIEAAWAKADAAHEQEQRSRELLHTLRQQVSELDAMVEKTAGLSVGQEAYLRDLLAVKKEREEEAVLLHVSMGRTEAEHRQVCAQLATAEQAHEAAQQELDAQRRAYQQLLTSLEVEQRERAAKEASVRQYRDTTELCMRRLDERGVEVERAIREEKRAAKESEGTAQEIQAIARQLQERQERFAVEAARLAAAERENTLLSHELPQRQAALREQQEELKLVEKKLRGLKKSTRAQQAELSALVEKRTTAAAAVQERSNSVNASLAELAREEKECAVLEEALAKAMQRKTNTMHANTVKATASAKVEGQRSIEVGKSRRLNQQLELLRTENEKMRKAIYYAEKNHDKQMKEAQQALLNYHRTLDAIRTRRSEAKAVEEDIALHQKKLKAQQELLSTVTADRQKTEKALRETEAELLLLRNRHASKHEEVESVKIELIQQEADMCQLHGLSRQLSKDVANTEQRLRFLREDRQHAESRVEALRSEAQQLRHVIAQYDLEARQQGSRLAVIAHERNTIAAQLLLRSEELELVREKIRLADATRVSGAIKYQRAMQQLAASRDSLIEQRLRCRIALVRLRYLDRLHTTEVQQEKLLSQARGRVRALADELGMKHNVHCWRSMESSAPHVLDALAKVHLLQEKLVCKRNELKAKTDLVEQEERAYVQLRQQLARLPGPEAAEEMALAAENVQQRKTQLVGMTDSLAKAEEEAEALQVQVAQLHEALQDLKHRYFQEKTKHRALRAEEQLVLQTCGAGDGAARRAGGRAVSSPGDGGGAVVAAGASAPSAQQRRSGTGDGPSSAGGSDAADVSHRSASQAQRLDHYTGGPALLSNSPEGLQAAASGTAGSSSGRMNTTHNASVSARNGRRRAPQEALTAGPPRPNFPLQKPPHQRQFVGGGFSLTR</sequence>
<keyword evidence="6" id="KW-1185">Reference proteome</keyword>
<dbReference type="InterPro" id="IPR049270">
    <property type="entry name" value="CFAP58_CC"/>
</dbReference>
<dbReference type="RefSeq" id="XP_067696021.1">
    <property type="nucleotide sequence ID" value="XM_067839995.1"/>
</dbReference>
<name>A0A836I240_LEIEN</name>
<evidence type="ECO:0000256" key="1">
    <source>
        <dbReference type="ARBA" id="ARBA00023054"/>
    </source>
</evidence>
<feature type="coiled-coil region" evidence="2">
    <location>
        <begin position="605"/>
        <end position="653"/>
    </location>
</feature>
<dbReference type="GeneID" id="94175505"/>
<dbReference type="OrthoDB" id="264785at2759"/>
<evidence type="ECO:0000256" key="3">
    <source>
        <dbReference type="SAM" id="MobiDB-lite"/>
    </source>
</evidence>
<feature type="coiled-coil region" evidence="2">
    <location>
        <begin position="234"/>
        <end position="275"/>
    </location>
</feature>